<sequence length="318" mass="32740">MSSILTDLTRLPISGRTESTRAQPVRSERAAPAGGVAETAGSEAYWSIATTVKSSSISLSSAEDAQALSAALTDKASVALDAATEVMSDIQSKLYLAKTPGVDKDGVNSALSDLKGRLLDIAQAGSFQGQNWLQSETGKVPKVQSIVGSVSSDRNGDVAINIIDFDTAKSTLVAKEDASDGLLTRSYSGITRSGAPYDYHLLEAGAQIAVPPSSREISVSRSVGNDEIEGMLSAVGSMMRGLTDASVGVNAAGARVGGASATVARIMETVGGDVRGLIDTGMEQDAARLAALSVQSKLRETGLNITNTTMAATLRALQ</sequence>
<dbReference type="Pfam" id="PF00669">
    <property type="entry name" value="Flagellin_N"/>
    <property type="match status" value="1"/>
</dbReference>
<organism evidence="6 7">
    <name type="scientific">Rhizobium rhizoryzae</name>
    <dbReference type="NCBI Taxonomy" id="451876"/>
    <lineage>
        <taxon>Bacteria</taxon>
        <taxon>Pseudomonadati</taxon>
        <taxon>Pseudomonadota</taxon>
        <taxon>Alphaproteobacteria</taxon>
        <taxon>Hyphomicrobiales</taxon>
        <taxon>Rhizobiaceae</taxon>
        <taxon>Rhizobium/Agrobacterium group</taxon>
        <taxon>Rhizobium</taxon>
    </lineage>
</organism>
<dbReference type="Gene3D" id="1.20.1330.10">
    <property type="entry name" value="f41 fragment of flagellin, N-terminal domain"/>
    <property type="match status" value="1"/>
</dbReference>
<evidence type="ECO:0000259" key="5">
    <source>
        <dbReference type="Pfam" id="PF00669"/>
    </source>
</evidence>
<dbReference type="GO" id="GO:0009288">
    <property type="term" value="C:bacterial-type flagellum"/>
    <property type="evidence" value="ECO:0007669"/>
    <property type="project" value="UniProtKB-SubCell"/>
</dbReference>
<keyword evidence="6" id="KW-0969">Cilium</keyword>
<comment type="similarity">
    <text evidence="2">Belongs to the bacterial flagellin family.</text>
</comment>
<reference evidence="6 7" key="1">
    <citation type="submission" date="2020-08" db="EMBL/GenBank/DDBJ databases">
        <title>Genomic Encyclopedia of Type Strains, Phase IV (KMG-IV): sequencing the most valuable type-strain genomes for metagenomic binning, comparative biology and taxonomic classification.</title>
        <authorList>
            <person name="Goeker M."/>
        </authorList>
    </citation>
    <scope>NUCLEOTIDE SEQUENCE [LARGE SCALE GENOMIC DNA]</scope>
    <source>
        <strain evidence="6 7">DSM 29514</strain>
    </source>
</reference>
<dbReference type="EMBL" id="JACIEC010000001">
    <property type="protein sequence ID" value="MBB4141648.1"/>
    <property type="molecule type" value="Genomic_DNA"/>
</dbReference>
<keyword evidence="3" id="KW-0975">Bacterial flagellum</keyword>
<dbReference type="AlphaFoldDB" id="A0A7W6LC79"/>
<dbReference type="SUPFAM" id="SSF64518">
    <property type="entry name" value="Phase 1 flagellin"/>
    <property type="match status" value="1"/>
</dbReference>
<keyword evidence="7" id="KW-1185">Reference proteome</keyword>
<evidence type="ECO:0000256" key="1">
    <source>
        <dbReference type="ARBA" id="ARBA00004365"/>
    </source>
</evidence>
<dbReference type="Proteomes" id="UP000519897">
    <property type="component" value="Unassembled WGS sequence"/>
</dbReference>
<dbReference type="GO" id="GO:0005198">
    <property type="term" value="F:structural molecule activity"/>
    <property type="evidence" value="ECO:0007669"/>
    <property type="project" value="InterPro"/>
</dbReference>
<dbReference type="RefSeq" id="WP_165135211.1">
    <property type="nucleotide sequence ID" value="NZ_CP049250.1"/>
</dbReference>
<evidence type="ECO:0000313" key="6">
    <source>
        <dbReference type="EMBL" id="MBB4141648.1"/>
    </source>
</evidence>
<evidence type="ECO:0000256" key="3">
    <source>
        <dbReference type="ARBA" id="ARBA00023143"/>
    </source>
</evidence>
<proteinExistence type="inferred from homology"/>
<feature type="domain" description="Flagellin N-terminal" evidence="5">
    <location>
        <begin position="41"/>
        <end position="135"/>
    </location>
</feature>
<evidence type="ECO:0000256" key="2">
    <source>
        <dbReference type="ARBA" id="ARBA00005709"/>
    </source>
</evidence>
<evidence type="ECO:0000256" key="4">
    <source>
        <dbReference type="SAM" id="MobiDB-lite"/>
    </source>
</evidence>
<dbReference type="InterPro" id="IPR001029">
    <property type="entry name" value="Flagellin_N"/>
</dbReference>
<name>A0A7W6LC79_9HYPH</name>
<protein>
    <submittedName>
        <fullName evidence="6">Flagellin</fullName>
    </submittedName>
</protein>
<comment type="caution">
    <text evidence="6">The sequence shown here is derived from an EMBL/GenBank/DDBJ whole genome shotgun (WGS) entry which is preliminary data.</text>
</comment>
<gene>
    <name evidence="6" type="ORF">GGQ72_000147</name>
</gene>
<comment type="subcellular location">
    <subcellularLocation>
        <location evidence="1">Bacterial flagellum</location>
    </subcellularLocation>
</comment>
<feature type="region of interest" description="Disordered" evidence="4">
    <location>
        <begin position="13"/>
        <end position="36"/>
    </location>
</feature>
<keyword evidence="6" id="KW-0282">Flagellum</keyword>
<accession>A0A7W6LC79</accession>
<evidence type="ECO:0000313" key="7">
    <source>
        <dbReference type="Proteomes" id="UP000519897"/>
    </source>
</evidence>
<keyword evidence="6" id="KW-0966">Cell projection</keyword>